<name>A0A6J6AVE1_9ZZZZ</name>
<gene>
    <name evidence="3" type="ORF">UFOPK1410_00011</name>
</gene>
<keyword evidence="2" id="KW-1133">Transmembrane helix</keyword>
<feature type="transmembrane region" description="Helical" evidence="2">
    <location>
        <begin position="324"/>
        <end position="342"/>
    </location>
</feature>
<keyword evidence="2" id="KW-0472">Membrane</keyword>
<protein>
    <submittedName>
        <fullName evidence="3">Unannotated protein</fullName>
    </submittedName>
</protein>
<feature type="transmembrane region" description="Helical" evidence="2">
    <location>
        <begin position="277"/>
        <end position="304"/>
    </location>
</feature>
<feature type="compositionally biased region" description="Low complexity" evidence="1">
    <location>
        <begin position="69"/>
        <end position="93"/>
    </location>
</feature>
<proteinExistence type="predicted"/>
<evidence type="ECO:0000256" key="2">
    <source>
        <dbReference type="SAM" id="Phobius"/>
    </source>
</evidence>
<dbReference type="AlphaFoldDB" id="A0A6J6AVE1"/>
<feature type="transmembrane region" description="Helical" evidence="2">
    <location>
        <begin position="351"/>
        <end position="380"/>
    </location>
</feature>
<evidence type="ECO:0000256" key="1">
    <source>
        <dbReference type="SAM" id="MobiDB-lite"/>
    </source>
</evidence>
<feature type="transmembrane region" description="Helical" evidence="2">
    <location>
        <begin position="239"/>
        <end position="256"/>
    </location>
</feature>
<dbReference type="EMBL" id="CAEZSH010000001">
    <property type="protein sequence ID" value="CAB4530782.1"/>
    <property type="molecule type" value="Genomic_DNA"/>
</dbReference>
<feature type="transmembrane region" description="Helical" evidence="2">
    <location>
        <begin position="503"/>
        <end position="522"/>
    </location>
</feature>
<organism evidence="3">
    <name type="scientific">freshwater metagenome</name>
    <dbReference type="NCBI Taxonomy" id="449393"/>
    <lineage>
        <taxon>unclassified sequences</taxon>
        <taxon>metagenomes</taxon>
        <taxon>ecological metagenomes</taxon>
    </lineage>
</organism>
<feature type="transmembrane region" description="Helical" evidence="2">
    <location>
        <begin position="386"/>
        <end position="406"/>
    </location>
</feature>
<feature type="transmembrane region" description="Helical" evidence="2">
    <location>
        <begin position="204"/>
        <end position="227"/>
    </location>
</feature>
<sequence>MDDSELVPPSRLSMTDEELEAAVELAKAGPDGLIAAIVLLEQQTQLRAQDDANFAAFAAKNQPQNHSDAAPQPAAEEPVAEPAVSPVAAPFEPTAASQPASEFDAILGSALEDDGDELFSDTDFSVTGTLQQIVERVNDDFSQPQEELAPELDDQEGANLSAASLAPVSAFTAVGQEQPGRASEAGQGESPSGSKQRSKKPLHLGSFFDSMLPSATAATVAIVVTLAARTEQPVTSSHFYGLLLGMLFATTFGLLFSKAKRLAGEHINLVSRSTFGVWGAALPAFGVLLFKLVAIAALVLALASPVWRAYNLYSPLEAGALRPTLWPELAVVGLALVILLVLSRFKWMSRWIFAVVSLGLLVVAIANFNPTAFTVTFYVFDFLTTAVQTALTYLLVQLAFGFVRPLKAQGANLRTGEYLAANLLIPSFVATVFFSSITVSQLWFATSALIALIASIAALALMLMSASESVELLLVKPFWARLVISVALAGAATYLVGQYLVSIPALLIMVAIPAAGAVFATLADQVARRAKVHEVSLVRGYGFYGRVSVINIVGFVLSTVVGLALCPGFAWSAQTESFAFMGAFTAPLAAGLVSFLYTVTISRIRVERQESEVMKVERRKNELAGIDEIVDLP</sequence>
<feature type="transmembrane region" description="Helical" evidence="2">
    <location>
        <begin position="478"/>
        <end position="497"/>
    </location>
</feature>
<feature type="transmembrane region" description="Helical" evidence="2">
    <location>
        <begin position="443"/>
        <end position="466"/>
    </location>
</feature>
<evidence type="ECO:0000313" key="3">
    <source>
        <dbReference type="EMBL" id="CAB4530782.1"/>
    </source>
</evidence>
<feature type="transmembrane region" description="Helical" evidence="2">
    <location>
        <begin position="543"/>
        <end position="571"/>
    </location>
</feature>
<accession>A0A6J6AVE1</accession>
<reference evidence="3" key="1">
    <citation type="submission" date="2020-05" db="EMBL/GenBank/DDBJ databases">
        <authorList>
            <person name="Chiriac C."/>
            <person name="Salcher M."/>
            <person name="Ghai R."/>
            <person name="Kavagutti S V."/>
        </authorList>
    </citation>
    <scope>NUCLEOTIDE SEQUENCE</scope>
</reference>
<feature type="transmembrane region" description="Helical" evidence="2">
    <location>
        <begin position="577"/>
        <end position="599"/>
    </location>
</feature>
<feature type="region of interest" description="Disordered" evidence="1">
    <location>
        <begin position="174"/>
        <end position="200"/>
    </location>
</feature>
<feature type="region of interest" description="Disordered" evidence="1">
    <location>
        <begin position="58"/>
        <end position="100"/>
    </location>
</feature>
<feature type="transmembrane region" description="Helical" evidence="2">
    <location>
        <begin position="418"/>
        <end position="437"/>
    </location>
</feature>
<keyword evidence="2" id="KW-0812">Transmembrane</keyword>